<comment type="cofactor">
    <cofactor evidence="2">
        <name>Mn(2+)</name>
        <dbReference type="ChEBI" id="CHEBI:29035"/>
    </cofactor>
</comment>
<evidence type="ECO:0000256" key="19">
    <source>
        <dbReference type="HAMAP-Rule" id="MF_01283"/>
    </source>
</evidence>
<dbReference type="GO" id="GO:0003935">
    <property type="term" value="F:GTP cyclohydrolase II activity"/>
    <property type="evidence" value="ECO:0007669"/>
    <property type="project" value="UniProtKB-UniRule"/>
</dbReference>
<dbReference type="AlphaFoldDB" id="A0A1U7PIA9"/>
<dbReference type="FunFam" id="3.90.870.10:FF:000001">
    <property type="entry name" value="Riboflavin biosynthesis protein RibBA"/>
    <property type="match status" value="1"/>
</dbReference>
<evidence type="ECO:0000256" key="5">
    <source>
        <dbReference type="ARBA" id="ARBA00004904"/>
    </source>
</evidence>
<sequence length="397" mass="43349">MFSTVEEAIEDLKNGKLIIVTDDEDRENEGDLLGLADLADAAMINFMATHGKGLICLPIDGERAARLGLEPMVNRTNDKLHTAFTVSVDHNSSTTGISAFERARTARELMDERSAAGDFIRPGHMFPLVAKPGGVLERPGHTEAAVDLARLAGHSPGGIICEIMDEDGSMARLPSLTRMAREHGLKLISIKQLAEYRKVHDPLVIREAETALPTDFGPFTVSGYTERNTGREHVALVCGNLSGEGPVPVRIHSECLTGDVFGSCRCDCGPQLRAALRQIQEGGRGILLYMRQEGRGIGLINKLKAYKLQEDGLDTVEANERLGFPDDAREYATAAGILHDLGVKEILLMTNNPRKIAGLEESGIRVSGRIPLEAGRREENERYMQTKAEKLGHLLQI</sequence>
<evidence type="ECO:0000259" key="20">
    <source>
        <dbReference type="Pfam" id="PF00925"/>
    </source>
</evidence>
<dbReference type="NCBIfam" id="TIGR00506">
    <property type="entry name" value="ribB"/>
    <property type="match status" value="1"/>
</dbReference>
<comment type="catalytic activity">
    <reaction evidence="18 19">
        <text>GTP + 4 H2O = 2,5-diamino-6-hydroxy-4-(5-phosphoribosylamino)-pyrimidine + formate + 2 phosphate + 3 H(+)</text>
        <dbReference type="Rhea" id="RHEA:23704"/>
        <dbReference type="ChEBI" id="CHEBI:15377"/>
        <dbReference type="ChEBI" id="CHEBI:15378"/>
        <dbReference type="ChEBI" id="CHEBI:15740"/>
        <dbReference type="ChEBI" id="CHEBI:37565"/>
        <dbReference type="ChEBI" id="CHEBI:43474"/>
        <dbReference type="ChEBI" id="CHEBI:58614"/>
        <dbReference type="EC" id="3.5.4.25"/>
    </reaction>
</comment>
<dbReference type="HAMAP" id="MF_00180">
    <property type="entry name" value="RibB"/>
    <property type="match status" value="1"/>
</dbReference>
<evidence type="ECO:0000256" key="11">
    <source>
        <dbReference type="ARBA" id="ARBA00022833"/>
    </source>
</evidence>
<dbReference type="NCBIfam" id="NF006803">
    <property type="entry name" value="PRK09311.1"/>
    <property type="match status" value="1"/>
</dbReference>
<feature type="binding site" evidence="19">
    <location>
        <position position="268"/>
    </location>
    <ligand>
        <name>Zn(2+)</name>
        <dbReference type="ChEBI" id="CHEBI:29105"/>
        <note>catalytic</note>
    </ligand>
</feature>
<feature type="binding site" evidence="19">
    <location>
        <position position="271"/>
    </location>
    <ligand>
        <name>GTP</name>
        <dbReference type="ChEBI" id="CHEBI:37565"/>
    </ligand>
</feature>
<dbReference type="FunFam" id="3.40.50.10990:FF:000001">
    <property type="entry name" value="Riboflavin biosynthesis protein RibBA"/>
    <property type="match status" value="1"/>
</dbReference>
<dbReference type="STRING" id="550447.SAMN05428946_0024"/>
<keyword evidence="7 19" id="KW-0686">Riboflavin biosynthesis</keyword>
<feature type="binding site" evidence="19">
    <location>
        <position position="31"/>
    </location>
    <ligand>
        <name>D-ribulose 5-phosphate</name>
        <dbReference type="ChEBI" id="CHEBI:58121"/>
    </ligand>
</feature>
<dbReference type="Proteomes" id="UP000187550">
    <property type="component" value="Unassembled WGS sequence"/>
</dbReference>
<protein>
    <recommendedName>
        <fullName evidence="19">Riboflavin biosynthesis protein RibBA</fullName>
    </recommendedName>
    <domain>
        <recommendedName>
            <fullName evidence="19">3,4-dihydroxy-2-butanone 4-phosphate synthase</fullName>
            <shortName evidence="19">DHBP synthase</shortName>
            <ecNumber evidence="19">4.1.99.12</ecNumber>
        </recommendedName>
    </domain>
    <domain>
        <recommendedName>
            <fullName evidence="19">GTP cyclohydrolase-2</fullName>
            <ecNumber evidence="19">3.5.4.25</ecNumber>
        </recommendedName>
        <alternativeName>
            <fullName evidence="19">GTP cyclohydrolase II</fullName>
        </alternativeName>
    </domain>
</protein>
<evidence type="ECO:0000256" key="16">
    <source>
        <dbReference type="ARBA" id="ARBA00023268"/>
    </source>
</evidence>
<keyword evidence="22" id="KW-1185">Reference proteome</keyword>
<evidence type="ECO:0000256" key="18">
    <source>
        <dbReference type="ARBA" id="ARBA00049295"/>
    </source>
</evidence>
<keyword evidence="8 19" id="KW-0479">Metal-binding</keyword>
<feature type="binding site" evidence="19">
    <location>
        <position position="255"/>
    </location>
    <ligand>
        <name>Zn(2+)</name>
        <dbReference type="ChEBI" id="CHEBI:29105"/>
        <note>catalytic</note>
    </ligand>
</feature>
<dbReference type="GO" id="GO:0008686">
    <property type="term" value="F:3,4-dihydroxy-2-butanone-4-phosphate synthase activity"/>
    <property type="evidence" value="ECO:0007669"/>
    <property type="project" value="UniProtKB-UniRule"/>
</dbReference>
<dbReference type="Pfam" id="PF00926">
    <property type="entry name" value="DHBP_synthase"/>
    <property type="match status" value="1"/>
</dbReference>
<dbReference type="InterPro" id="IPR000926">
    <property type="entry name" value="RibA"/>
</dbReference>
<feature type="active site" description="Nucleophile; for GTP cyclohydrolase activity" evidence="19">
    <location>
        <position position="329"/>
    </location>
</feature>
<keyword evidence="11 19" id="KW-0862">Zinc</keyword>
<feature type="region of interest" description="GTP cyclohydrolase II" evidence="19">
    <location>
        <begin position="200"/>
        <end position="397"/>
    </location>
</feature>
<evidence type="ECO:0000256" key="3">
    <source>
        <dbReference type="ARBA" id="ARBA00002284"/>
    </source>
</evidence>
<keyword evidence="10 19" id="KW-0378">Hydrolase</keyword>
<feature type="binding site" evidence="19">
    <location>
        <position position="350"/>
    </location>
    <ligand>
        <name>GTP</name>
        <dbReference type="ChEBI" id="CHEBI:37565"/>
    </ligand>
</feature>
<dbReference type="GO" id="GO:0009231">
    <property type="term" value="P:riboflavin biosynthetic process"/>
    <property type="evidence" value="ECO:0007669"/>
    <property type="project" value="UniProtKB-UniRule"/>
</dbReference>
<feature type="binding site" evidence="19">
    <location>
        <begin position="293"/>
        <end position="295"/>
    </location>
    <ligand>
        <name>GTP</name>
        <dbReference type="ChEBI" id="CHEBI:37565"/>
    </ligand>
</feature>
<evidence type="ECO:0000256" key="2">
    <source>
        <dbReference type="ARBA" id="ARBA00001936"/>
    </source>
</evidence>
<reference evidence="22" key="1">
    <citation type="submission" date="2017-01" db="EMBL/GenBank/DDBJ databases">
        <authorList>
            <person name="Varghese N."/>
            <person name="Submissions S."/>
        </authorList>
    </citation>
    <scope>NUCLEOTIDE SEQUENCE [LARGE SCALE GENOMIC DNA]</scope>
    <source>
        <strain evidence="22">MNA4</strain>
    </source>
</reference>
<dbReference type="InterPro" id="IPR036144">
    <property type="entry name" value="RibA-like_sf"/>
</dbReference>
<dbReference type="EMBL" id="FTPL01000001">
    <property type="protein sequence ID" value="SIT66136.1"/>
    <property type="molecule type" value="Genomic_DNA"/>
</dbReference>
<dbReference type="Gene3D" id="3.40.50.10990">
    <property type="entry name" value="GTP cyclohydrolase II"/>
    <property type="match status" value="1"/>
</dbReference>
<feature type="binding site" evidence="19">
    <location>
        <begin position="26"/>
        <end position="27"/>
    </location>
    <ligand>
        <name>D-ribulose 5-phosphate</name>
        <dbReference type="ChEBI" id="CHEBI:58121"/>
    </ligand>
</feature>
<comment type="function">
    <text evidence="17 19">Catalyzes the conversion of GTP to 2,5-diamino-6-ribosylamino-4(3H)-pyrimidinone 5'-phosphate (DARP), formate and pyrophosphate.</text>
</comment>
<dbReference type="SUPFAM" id="SSF142695">
    <property type="entry name" value="RibA-like"/>
    <property type="match status" value="1"/>
</dbReference>
<keyword evidence="14 19" id="KW-0464">Manganese</keyword>
<keyword evidence="9 19" id="KW-0547">Nucleotide-binding</keyword>
<dbReference type="EC" id="3.5.4.25" evidence="19"/>
<comment type="function">
    <text evidence="3 19">Catalyzes the conversion of D-ribulose 5-phosphate to formate and 3,4-dihydroxy-2-butanone 4-phosphate.</text>
</comment>
<dbReference type="CDD" id="cd00641">
    <property type="entry name" value="GTP_cyclohydro2"/>
    <property type="match status" value="1"/>
</dbReference>
<proteinExistence type="inferred from homology"/>
<dbReference type="InterPro" id="IPR000422">
    <property type="entry name" value="DHBP_synthase_RibB"/>
</dbReference>
<feature type="domain" description="GTP cyclohydrolase II" evidence="20">
    <location>
        <begin position="207"/>
        <end position="371"/>
    </location>
</feature>
<dbReference type="GO" id="GO:0005829">
    <property type="term" value="C:cytosol"/>
    <property type="evidence" value="ECO:0007669"/>
    <property type="project" value="TreeGrafter"/>
</dbReference>
<evidence type="ECO:0000256" key="6">
    <source>
        <dbReference type="ARBA" id="ARBA00005520"/>
    </source>
</evidence>
<keyword evidence="16 19" id="KW-0511">Multifunctional enzyme</keyword>
<feature type="binding site" evidence="19">
    <location>
        <begin position="250"/>
        <end position="254"/>
    </location>
    <ligand>
        <name>GTP</name>
        <dbReference type="ChEBI" id="CHEBI:37565"/>
    </ligand>
</feature>
<dbReference type="InterPro" id="IPR017945">
    <property type="entry name" value="DHBP_synth_RibB-like_a/b_dom"/>
</dbReference>
<comment type="pathway">
    <text evidence="5 19">Cofactor biosynthesis; riboflavin biosynthesis; 2-hydroxy-3-oxobutyl phosphate from D-ribulose 5-phosphate: step 1/1.</text>
</comment>
<organism evidence="21 22">
    <name type="scientific">Edaphobacillus lindanitolerans</name>
    <dbReference type="NCBI Taxonomy" id="550447"/>
    <lineage>
        <taxon>Bacteria</taxon>
        <taxon>Bacillati</taxon>
        <taxon>Bacillota</taxon>
        <taxon>Bacilli</taxon>
        <taxon>Bacillales</taxon>
        <taxon>Bacillaceae</taxon>
        <taxon>Edaphobacillus</taxon>
    </lineage>
</organism>
<keyword evidence="13 19" id="KW-0342">GTP-binding</keyword>
<dbReference type="InterPro" id="IPR016299">
    <property type="entry name" value="Riboflavin_synth_RibBA"/>
</dbReference>
<dbReference type="NCBIfam" id="NF001591">
    <property type="entry name" value="PRK00393.1"/>
    <property type="match status" value="1"/>
</dbReference>
<accession>A0A1U7PIA9</accession>
<evidence type="ECO:0000256" key="14">
    <source>
        <dbReference type="ARBA" id="ARBA00023211"/>
    </source>
</evidence>
<keyword evidence="12 19" id="KW-0460">Magnesium</keyword>
<evidence type="ECO:0000256" key="12">
    <source>
        <dbReference type="ARBA" id="ARBA00022842"/>
    </source>
</evidence>
<comment type="cofactor">
    <cofactor evidence="19">
        <name>Mg(2+)</name>
        <dbReference type="ChEBI" id="CHEBI:18420"/>
    </cofactor>
    <cofactor evidence="19">
        <name>Mn(2+)</name>
        <dbReference type="ChEBI" id="CHEBI:29035"/>
    </cofactor>
    <text evidence="19">Binds 2 divalent metal cations per subunit. Magnesium or manganese.</text>
</comment>
<dbReference type="OrthoDB" id="9793111at2"/>
<dbReference type="InterPro" id="IPR032677">
    <property type="entry name" value="GTP_cyclohydro_II"/>
</dbReference>
<dbReference type="Pfam" id="PF00925">
    <property type="entry name" value="GTP_cyclohydro2"/>
    <property type="match status" value="1"/>
</dbReference>
<dbReference type="HAMAP" id="MF_00179">
    <property type="entry name" value="RibA"/>
    <property type="match status" value="1"/>
</dbReference>
<comment type="catalytic activity">
    <reaction evidence="1 19">
        <text>D-ribulose 5-phosphate = (2S)-2-hydroxy-3-oxobutyl phosphate + formate + H(+)</text>
        <dbReference type="Rhea" id="RHEA:18457"/>
        <dbReference type="ChEBI" id="CHEBI:15378"/>
        <dbReference type="ChEBI" id="CHEBI:15740"/>
        <dbReference type="ChEBI" id="CHEBI:58121"/>
        <dbReference type="ChEBI" id="CHEBI:58830"/>
        <dbReference type="EC" id="4.1.99.12"/>
    </reaction>
</comment>
<feature type="site" description="Essential for DHBP synthase activity" evidence="19">
    <location>
        <position position="162"/>
    </location>
</feature>
<dbReference type="Gene3D" id="3.90.870.10">
    <property type="entry name" value="DHBP synthase"/>
    <property type="match status" value="1"/>
</dbReference>
<feature type="region of interest" description="DHBP synthase" evidence="19">
    <location>
        <begin position="1"/>
        <end position="199"/>
    </location>
</feature>
<dbReference type="NCBIfam" id="TIGR00505">
    <property type="entry name" value="ribA"/>
    <property type="match status" value="1"/>
</dbReference>
<evidence type="ECO:0000313" key="21">
    <source>
        <dbReference type="EMBL" id="SIT66136.1"/>
    </source>
</evidence>
<evidence type="ECO:0000256" key="7">
    <source>
        <dbReference type="ARBA" id="ARBA00022619"/>
    </source>
</evidence>
<dbReference type="EC" id="4.1.99.12" evidence="19"/>
<dbReference type="PANTHER" id="PTHR21327">
    <property type="entry name" value="GTP CYCLOHYDROLASE II-RELATED"/>
    <property type="match status" value="1"/>
</dbReference>
<feature type="binding site" evidence="19">
    <location>
        <position position="27"/>
    </location>
    <ligand>
        <name>Mg(2+)</name>
        <dbReference type="ChEBI" id="CHEBI:18420"/>
        <label>2</label>
    </ligand>
</feature>
<evidence type="ECO:0000313" key="22">
    <source>
        <dbReference type="Proteomes" id="UP000187550"/>
    </source>
</evidence>
<feature type="binding site" evidence="19">
    <location>
        <position position="27"/>
    </location>
    <ligand>
        <name>Mg(2+)</name>
        <dbReference type="ChEBI" id="CHEBI:18420"/>
        <label>1</label>
    </ligand>
</feature>
<evidence type="ECO:0000256" key="9">
    <source>
        <dbReference type="ARBA" id="ARBA00022741"/>
    </source>
</evidence>
<gene>
    <name evidence="19" type="primary">ribBA</name>
    <name evidence="21" type="ORF">SAMN05428946_0024</name>
</gene>
<keyword evidence="15 19" id="KW-0456">Lyase</keyword>
<dbReference type="SUPFAM" id="SSF55821">
    <property type="entry name" value="YrdC/RibB"/>
    <property type="match status" value="1"/>
</dbReference>
<dbReference type="PIRSF" id="PIRSF001259">
    <property type="entry name" value="RibA"/>
    <property type="match status" value="1"/>
</dbReference>
<comment type="similarity">
    <text evidence="6 19">In the N-terminal section; belongs to the DHBP synthase family.</text>
</comment>
<evidence type="ECO:0000256" key="10">
    <source>
        <dbReference type="ARBA" id="ARBA00022801"/>
    </source>
</evidence>
<dbReference type="GO" id="GO:0030145">
    <property type="term" value="F:manganese ion binding"/>
    <property type="evidence" value="ECO:0007669"/>
    <property type="project" value="UniProtKB-UniRule"/>
</dbReference>
<comment type="pathway">
    <text evidence="4 19">Cofactor biosynthesis; riboflavin biosynthesis; 5-amino-6-(D-ribitylamino)uracil from GTP: step 1/4.</text>
</comment>
<feature type="binding site" evidence="19">
    <location>
        <position position="141"/>
    </location>
    <ligand>
        <name>Mg(2+)</name>
        <dbReference type="ChEBI" id="CHEBI:18420"/>
        <label>2</label>
    </ligand>
</feature>
<evidence type="ECO:0000256" key="4">
    <source>
        <dbReference type="ARBA" id="ARBA00004853"/>
    </source>
</evidence>
<feature type="binding site" evidence="19">
    <location>
        <position position="355"/>
    </location>
    <ligand>
        <name>GTP</name>
        <dbReference type="ChEBI" id="CHEBI:37565"/>
    </ligand>
</feature>
<dbReference type="GO" id="GO:0005525">
    <property type="term" value="F:GTP binding"/>
    <property type="evidence" value="ECO:0007669"/>
    <property type="project" value="UniProtKB-KW"/>
</dbReference>
<evidence type="ECO:0000256" key="13">
    <source>
        <dbReference type="ARBA" id="ARBA00023134"/>
    </source>
</evidence>
<evidence type="ECO:0000256" key="15">
    <source>
        <dbReference type="ARBA" id="ARBA00023239"/>
    </source>
</evidence>
<evidence type="ECO:0000256" key="17">
    <source>
        <dbReference type="ARBA" id="ARBA00043932"/>
    </source>
</evidence>
<comment type="similarity">
    <text evidence="19">In the C-terminal section; belongs to the GTP cyclohydrolase II family.</text>
</comment>
<dbReference type="HAMAP" id="MF_01283">
    <property type="entry name" value="RibBA"/>
    <property type="match status" value="1"/>
</dbReference>
<dbReference type="RefSeq" id="WP_076756359.1">
    <property type="nucleotide sequence ID" value="NZ_FTPL01000001.1"/>
</dbReference>
<feature type="site" description="Essential for DHBP synthase activity" evidence="19">
    <location>
        <position position="124"/>
    </location>
</feature>
<evidence type="ECO:0000256" key="8">
    <source>
        <dbReference type="ARBA" id="ARBA00022723"/>
    </source>
</evidence>
<feature type="binding site" evidence="19">
    <location>
        <position position="266"/>
    </location>
    <ligand>
        <name>Zn(2+)</name>
        <dbReference type="ChEBI" id="CHEBI:29105"/>
        <note>catalytic</note>
    </ligand>
</feature>
<evidence type="ECO:0000256" key="1">
    <source>
        <dbReference type="ARBA" id="ARBA00000141"/>
    </source>
</evidence>
<feature type="binding site" evidence="19">
    <location>
        <position position="162"/>
    </location>
    <ligand>
        <name>D-ribulose 5-phosphate</name>
        <dbReference type="ChEBI" id="CHEBI:58121"/>
    </ligand>
</feature>
<dbReference type="GO" id="GO:0008270">
    <property type="term" value="F:zinc ion binding"/>
    <property type="evidence" value="ECO:0007669"/>
    <property type="project" value="UniProtKB-UniRule"/>
</dbReference>
<feature type="active site" description="Proton acceptor; for GTP cyclohydrolase activity" evidence="19">
    <location>
        <position position="327"/>
    </location>
</feature>
<dbReference type="UniPathway" id="UPA00275">
    <property type="reaction ID" value="UER00399"/>
</dbReference>
<feature type="binding site" evidence="19">
    <location>
        <position position="315"/>
    </location>
    <ligand>
        <name>GTP</name>
        <dbReference type="ChEBI" id="CHEBI:37565"/>
    </ligand>
</feature>
<comment type="cofactor">
    <cofactor evidence="19">
        <name>Zn(2+)</name>
        <dbReference type="ChEBI" id="CHEBI:29105"/>
    </cofactor>
    <text evidence="19">Binds 1 zinc ion per subunit.</text>
</comment>
<dbReference type="GO" id="GO:0000287">
    <property type="term" value="F:magnesium ion binding"/>
    <property type="evidence" value="ECO:0007669"/>
    <property type="project" value="UniProtKB-UniRule"/>
</dbReference>
<name>A0A1U7PIA9_9BACI</name>
<feature type="binding site" evidence="19">
    <location>
        <begin position="138"/>
        <end position="142"/>
    </location>
    <ligand>
        <name>D-ribulose 5-phosphate</name>
        <dbReference type="ChEBI" id="CHEBI:58121"/>
    </ligand>
</feature>
<dbReference type="PANTHER" id="PTHR21327:SF18">
    <property type="entry name" value="3,4-DIHYDROXY-2-BUTANONE 4-PHOSPHATE SYNTHASE"/>
    <property type="match status" value="1"/>
</dbReference>